<dbReference type="eggNOG" id="ENOG5032MGC">
    <property type="taxonomic scope" value="Bacteria"/>
</dbReference>
<keyword evidence="1" id="KW-0812">Transmembrane</keyword>
<keyword evidence="1" id="KW-1133">Transmembrane helix</keyword>
<name>F1TA27_9FIRM</name>
<evidence type="ECO:0000256" key="1">
    <source>
        <dbReference type="SAM" id="Phobius"/>
    </source>
</evidence>
<keyword evidence="1" id="KW-0472">Membrane</keyword>
<dbReference type="RefSeq" id="WP_004618016.1">
    <property type="nucleotide sequence ID" value="NZ_ACXX02000003.1"/>
</dbReference>
<dbReference type="STRING" id="588581.Cpap_3193"/>
<accession>F1TA27</accession>
<dbReference type="AlphaFoldDB" id="F1TA27"/>
<dbReference type="OrthoDB" id="2084600at2"/>
<organism evidence="2 3">
    <name type="scientific">Ruminiclostridium papyrosolvens DSM 2782</name>
    <dbReference type="NCBI Taxonomy" id="588581"/>
    <lineage>
        <taxon>Bacteria</taxon>
        <taxon>Bacillati</taxon>
        <taxon>Bacillota</taxon>
        <taxon>Clostridia</taxon>
        <taxon>Eubacteriales</taxon>
        <taxon>Oscillospiraceae</taxon>
        <taxon>Ruminiclostridium</taxon>
    </lineage>
</organism>
<reference evidence="2" key="2">
    <citation type="submission" date="2011-01" db="EMBL/GenBank/DDBJ databases">
        <title>The Non-contiguous Finished genome of Clostridium papyrosolvens.</title>
        <authorList>
            <person name="Lucas S."/>
            <person name="Copeland A."/>
            <person name="Lapidus A."/>
            <person name="Cheng J.-F."/>
            <person name="Goodwin L."/>
            <person name="Pitluck S."/>
            <person name="Misra M."/>
            <person name="Chertkov O."/>
            <person name="Detter J.C."/>
            <person name="Han C."/>
            <person name="Tapia R."/>
            <person name="Land M."/>
            <person name="Hauser L."/>
            <person name="Kyrpides N."/>
            <person name="Ivanova N."/>
            <person name="Pagani I."/>
            <person name="Mouttaki H."/>
            <person name="He Z."/>
            <person name="Zhou J."/>
            <person name="Hemme C.L."/>
            <person name="Woyke T."/>
        </authorList>
    </citation>
    <scope>NUCLEOTIDE SEQUENCE [LARGE SCALE GENOMIC DNA]</scope>
    <source>
        <strain evidence="2">DSM 2782</strain>
    </source>
</reference>
<feature type="transmembrane region" description="Helical" evidence="1">
    <location>
        <begin position="12"/>
        <end position="29"/>
    </location>
</feature>
<dbReference type="Proteomes" id="UP000003860">
    <property type="component" value="Unassembled WGS sequence"/>
</dbReference>
<comment type="caution">
    <text evidence="2">The sequence shown here is derived from an EMBL/GenBank/DDBJ whole genome shotgun (WGS) entry which is preliminary data.</text>
</comment>
<protein>
    <submittedName>
        <fullName evidence="2">Uncharacterized protein</fullName>
    </submittedName>
</protein>
<gene>
    <name evidence="2" type="ORF">Cpap_3193</name>
</gene>
<evidence type="ECO:0000313" key="2">
    <source>
        <dbReference type="EMBL" id="EGD48769.1"/>
    </source>
</evidence>
<proteinExistence type="predicted"/>
<keyword evidence="3" id="KW-1185">Reference proteome</keyword>
<evidence type="ECO:0000313" key="3">
    <source>
        <dbReference type="Proteomes" id="UP000003860"/>
    </source>
</evidence>
<dbReference type="EMBL" id="ACXX02000003">
    <property type="protein sequence ID" value="EGD48769.1"/>
    <property type="molecule type" value="Genomic_DNA"/>
</dbReference>
<sequence>MNIEHFKLYMWTWPFLGGFLGLLLCLIINTDFAPVIIMLGIIGGYIALITYILGLRYLDGKGYDTNPDKYEG</sequence>
<feature type="transmembrane region" description="Helical" evidence="1">
    <location>
        <begin position="35"/>
        <end position="53"/>
    </location>
</feature>
<reference evidence="2" key="1">
    <citation type="submission" date="2009-07" db="EMBL/GenBank/DDBJ databases">
        <authorList>
            <consortium name="US DOE Joint Genome Institute (JGI-PGF)"/>
            <person name="Lucas S."/>
            <person name="Copeland A."/>
            <person name="Lapidus A."/>
            <person name="Glavina del Rio T."/>
            <person name="Tice H."/>
            <person name="Bruce D."/>
            <person name="Goodwin L."/>
            <person name="Pitluck S."/>
            <person name="Larimer F."/>
            <person name="Land M.L."/>
            <person name="Mouttaki H."/>
            <person name="He Z."/>
            <person name="Zhou J."/>
            <person name="Hemme C.L."/>
        </authorList>
    </citation>
    <scope>NUCLEOTIDE SEQUENCE</scope>
    <source>
        <strain evidence="2">DSM 2782</strain>
    </source>
</reference>